<protein>
    <submittedName>
        <fullName evidence="2">Uncharacterized protein</fullName>
    </submittedName>
</protein>
<dbReference type="GeneID" id="79719041"/>
<sequence length="116" mass="12084">MNEIQASLNAILNNGSIGQALSYAGIAVVGFAVVSLLFRSLMMVMLGAVATFYVFFLNTPETALDKATAASAQLVTQLVQASDCAAGKIEHIRNIGVVIRNGDVLTIAGECGLLPK</sequence>
<keyword evidence="1" id="KW-0812">Transmembrane</keyword>
<name>A0A1B8HCN8_9GAMM</name>
<keyword evidence="1" id="KW-1133">Transmembrane helix</keyword>
<dbReference type="RefSeq" id="WP_011039634.1">
    <property type="nucleotide sequence ID" value="NZ_LZEX01000015.1"/>
</dbReference>
<dbReference type="Proteomes" id="UP000092247">
    <property type="component" value="Unassembled WGS sequence"/>
</dbReference>
<comment type="caution">
    <text evidence="2">The sequence shown here is derived from an EMBL/GenBank/DDBJ whole genome shotgun (WGS) entry which is preliminary data.</text>
</comment>
<dbReference type="EMBL" id="LZEX01000015">
    <property type="protein sequence ID" value="OBU06829.1"/>
    <property type="molecule type" value="Genomic_DNA"/>
</dbReference>
<organism evidence="2 3">
    <name type="scientific">Morganella psychrotolerans</name>
    <dbReference type="NCBI Taxonomy" id="368603"/>
    <lineage>
        <taxon>Bacteria</taxon>
        <taxon>Pseudomonadati</taxon>
        <taxon>Pseudomonadota</taxon>
        <taxon>Gammaproteobacteria</taxon>
        <taxon>Enterobacterales</taxon>
        <taxon>Morganellaceae</taxon>
        <taxon>Morganella</taxon>
    </lineage>
</organism>
<evidence type="ECO:0000256" key="1">
    <source>
        <dbReference type="SAM" id="Phobius"/>
    </source>
</evidence>
<gene>
    <name evidence="2" type="ORF">AYY17_19775</name>
</gene>
<feature type="transmembrane region" description="Helical" evidence="1">
    <location>
        <begin position="20"/>
        <end position="38"/>
    </location>
</feature>
<proteinExistence type="predicted"/>
<accession>A0A1B8HCN8</accession>
<evidence type="ECO:0000313" key="3">
    <source>
        <dbReference type="Proteomes" id="UP000092247"/>
    </source>
</evidence>
<reference evidence="2 3" key="1">
    <citation type="submission" date="2016-06" db="EMBL/GenBank/DDBJ databases">
        <authorList>
            <person name="Kjaerup R.B."/>
            <person name="Dalgaard T.S."/>
            <person name="Juul-Madsen H.R."/>
        </authorList>
    </citation>
    <scope>NUCLEOTIDE SEQUENCE [LARGE SCALE GENOMIC DNA]</scope>
    <source>
        <strain evidence="2 3">GCSL-Mp3</strain>
    </source>
</reference>
<keyword evidence="1" id="KW-0472">Membrane</keyword>
<evidence type="ECO:0000313" key="2">
    <source>
        <dbReference type="EMBL" id="OBU06829.1"/>
    </source>
</evidence>
<dbReference type="AlphaFoldDB" id="A0A1B8HCN8"/>